<proteinExistence type="predicted"/>
<name>A0ABY7BYW2_9HYPH</name>
<dbReference type="NCBIfam" id="NF045541">
    <property type="entry name" value="scaf_prot_MCP2"/>
    <property type="match status" value="1"/>
</dbReference>
<keyword evidence="3" id="KW-0378">Hydrolase</keyword>
<accession>A0ABY7BYW2</accession>
<dbReference type="Proteomes" id="UP001164020">
    <property type="component" value="Chromosome"/>
</dbReference>
<dbReference type="RefSeq" id="WP_268881483.1">
    <property type="nucleotide sequence ID" value="NZ_CP114029.1"/>
</dbReference>
<evidence type="ECO:0000259" key="4">
    <source>
        <dbReference type="Pfam" id="PF04586"/>
    </source>
</evidence>
<evidence type="ECO:0000256" key="1">
    <source>
        <dbReference type="ARBA" id="ARBA00022612"/>
    </source>
</evidence>
<evidence type="ECO:0000256" key="3">
    <source>
        <dbReference type="ARBA" id="ARBA00022801"/>
    </source>
</evidence>
<dbReference type="Pfam" id="PF04586">
    <property type="entry name" value="Peptidase_S78"/>
    <property type="match status" value="1"/>
</dbReference>
<evidence type="ECO:0000313" key="6">
    <source>
        <dbReference type="Proteomes" id="UP001164020"/>
    </source>
</evidence>
<dbReference type="Pfam" id="PF25209">
    <property type="entry name" value="Phage_capsid_4"/>
    <property type="match status" value="1"/>
</dbReference>
<evidence type="ECO:0000256" key="2">
    <source>
        <dbReference type="ARBA" id="ARBA00022670"/>
    </source>
</evidence>
<dbReference type="EMBL" id="CP114029">
    <property type="protein sequence ID" value="WAP69046.1"/>
    <property type="molecule type" value="Genomic_DNA"/>
</dbReference>
<keyword evidence="1" id="KW-1188">Viral release from host cell</keyword>
<dbReference type="InterPro" id="IPR054613">
    <property type="entry name" value="Peptidase_S78_dom"/>
</dbReference>
<sequence length="645" mass="71183">MSNEQIVNAQERVVDMGVHRARALPVPETFNEQDLTVDCTFATTAQVLRFGWDGPFMEELSMSPEHIRMERMNSSRAPVLNNHSTTELEDIIGVVTSARIEADKCTATIKFSSRESVKSIVQDVKDGIISNISVGYKVYRYEQSVGGETEVPVYVATDWEPYEISVVTVPADAGAGVRNEGNEKNRCTVLCARAQENESNDVMDKETKPVENVQAPVPAPVDIDAERSLAVQADRARAFEIRKIGTAAKLEETEIERMVKDGTAVDEARKIAFDKMAAEGEQNAQKRPTVQINERSAEDVRAAMENALEARANSRVEMTDAGRQFRGYSLMDMARDCLQRSGQNVSNLSRMEIAGRAMHTTSDFPEILANVARRTLRTAYEQAPQTFRPFVTETTATDFKPITRVQLGEAPMPQKVKEAGEFTYGTIGEGKETYKLETYGKILAISRQAVINDDLDVFGRLPTAMGRQCVNKESDLVYDLLTGSYTMSDGTAVFHTDHGNLLTGGASALSEDSLSAARQKMREQKGLDGKTFLNLAPTYLVVGPALETKAEKLLANVTPRNSSDVNVFSGKLQLIVEQRITSATAWYMIAANQVDTIEVAYLDGNRGPQFETRNGFERDGVELKVRMDFAAAPIDYRGMLKSAGL</sequence>
<keyword evidence="2" id="KW-0645">Protease</keyword>
<feature type="domain" description="Prohead serine protease" evidence="4">
    <location>
        <begin position="75"/>
        <end position="178"/>
    </location>
</feature>
<keyword evidence="6" id="KW-1185">Reference proteome</keyword>
<evidence type="ECO:0000313" key="5">
    <source>
        <dbReference type="EMBL" id="WAP69046.1"/>
    </source>
</evidence>
<protein>
    <submittedName>
        <fullName evidence="5">Mu-like prophage major head subunit gpT family protein</fullName>
    </submittedName>
</protein>
<gene>
    <name evidence="5" type="ORF">OH818_01540</name>
</gene>
<organism evidence="5 6">
    <name type="scientific">Jiella pelagia</name>
    <dbReference type="NCBI Taxonomy" id="2986949"/>
    <lineage>
        <taxon>Bacteria</taxon>
        <taxon>Pseudomonadati</taxon>
        <taxon>Pseudomonadota</taxon>
        <taxon>Alphaproteobacteria</taxon>
        <taxon>Hyphomicrobiales</taxon>
        <taxon>Aurantimonadaceae</taxon>
        <taxon>Jiella</taxon>
    </lineage>
</organism>
<reference evidence="5" key="1">
    <citation type="submission" date="2022-12" db="EMBL/GenBank/DDBJ databases">
        <title>Jiella pelagia sp. nov., isolated from phosphonate enriched culture of Northwest Pacific surface seawater.</title>
        <authorList>
            <person name="Shin D.Y."/>
            <person name="Hwang C.Y."/>
        </authorList>
    </citation>
    <scope>NUCLEOTIDE SEQUENCE</scope>
    <source>
        <strain evidence="5">HL-NP1</strain>
    </source>
</reference>